<dbReference type="PANTHER" id="PTHR31900:SF27">
    <property type="entry name" value="FBD DOMAIN-CONTAINING PROTEIN"/>
    <property type="match status" value="1"/>
</dbReference>
<sequence length="525" mass="59353">MDCSFKQCTATCTTARDVQNHNVNEILVDRLTNLPDELLIQIISLLPTKDAAAISALSRRFRRVFPLITSLDFDVSPVSFCLKHPYATERYPTFVSFVDTVLQVHKSRYLTKFRLKVSREDFNAVYFDGYTFIGCQPSCLPDLKPPRLYAWISYPLTLCGLRELDLSILVSEPGDSQLPPAIFTCETLEVLKLEVNIGLDHVFTMPTYRLPNLKSLLLSASVISDDGFLTRLVSSCPVLEDLTFKPSMNVAKIFAITSSSLRRLCLLPNCPFDIGDNSACVLISTPNLEYLEYYDIILPNCYNITIMKCLAKAVLEFKEFLQFDEIYGLNAENVDQMLFNLLRPLSYVQHLSLLGCLTLVLKCVDEKVLNDHLPLFSNLKHLELGAVGGAVNSYYSSTPLFGLFPLLNCSPVLETLVFAEELVDGYCARLCPFNGEAQELEQEFVSKDHEIPLSCRYHLKRIVIKKYYRNERGVGMVPFLLRKAVALEKLVIFRNQVSSIPDEMTVLNSLKSLPRASINCIIQVR</sequence>
<dbReference type="InterPro" id="IPR053781">
    <property type="entry name" value="F-box_AtFBL13-like"/>
</dbReference>
<dbReference type="SUPFAM" id="SSF81383">
    <property type="entry name" value="F-box domain"/>
    <property type="match status" value="1"/>
</dbReference>
<accession>A0A803LMZ9</accession>
<evidence type="ECO:0000259" key="1">
    <source>
        <dbReference type="PROSITE" id="PS50181"/>
    </source>
</evidence>
<dbReference type="InterPro" id="IPR055411">
    <property type="entry name" value="LRR_FXL15/At3g58940/PEG3-like"/>
</dbReference>
<evidence type="ECO:0000313" key="3">
    <source>
        <dbReference type="Proteomes" id="UP000596660"/>
    </source>
</evidence>
<dbReference type="InterPro" id="IPR006566">
    <property type="entry name" value="FBD"/>
</dbReference>
<organism evidence="2 3">
    <name type="scientific">Chenopodium quinoa</name>
    <name type="common">Quinoa</name>
    <dbReference type="NCBI Taxonomy" id="63459"/>
    <lineage>
        <taxon>Eukaryota</taxon>
        <taxon>Viridiplantae</taxon>
        <taxon>Streptophyta</taxon>
        <taxon>Embryophyta</taxon>
        <taxon>Tracheophyta</taxon>
        <taxon>Spermatophyta</taxon>
        <taxon>Magnoliopsida</taxon>
        <taxon>eudicotyledons</taxon>
        <taxon>Gunneridae</taxon>
        <taxon>Pentapetalae</taxon>
        <taxon>Caryophyllales</taxon>
        <taxon>Chenopodiaceae</taxon>
        <taxon>Chenopodioideae</taxon>
        <taxon>Atripliceae</taxon>
        <taxon>Chenopodium</taxon>
    </lineage>
</organism>
<dbReference type="OMA" id="CYNITIM"/>
<dbReference type="AlphaFoldDB" id="A0A803LMZ9"/>
<keyword evidence="3" id="KW-1185">Reference proteome</keyword>
<dbReference type="Gene3D" id="3.80.10.10">
    <property type="entry name" value="Ribonuclease Inhibitor"/>
    <property type="match status" value="1"/>
</dbReference>
<evidence type="ECO:0000313" key="2">
    <source>
        <dbReference type="EnsemblPlants" id="AUR62016328-RA:cds"/>
    </source>
</evidence>
<proteinExistence type="predicted"/>
<dbReference type="InterPro" id="IPR050232">
    <property type="entry name" value="FBL13/AtMIF1-like"/>
</dbReference>
<dbReference type="Pfam" id="PF00646">
    <property type="entry name" value="F-box"/>
    <property type="match status" value="1"/>
</dbReference>
<dbReference type="Proteomes" id="UP000596660">
    <property type="component" value="Unplaced"/>
</dbReference>
<dbReference type="Pfam" id="PF24758">
    <property type="entry name" value="LRR_At5g56370"/>
    <property type="match status" value="1"/>
</dbReference>
<dbReference type="Gramene" id="AUR62016328-RA">
    <property type="protein sequence ID" value="AUR62016328-RA:cds"/>
    <property type="gene ID" value="AUR62016328"/>
</dbReference>
<dbReference type="SMART" id="SM00579">
    <property type="entry name" value="FBD"/>
    <property type="match status" value="1"/>
</dbReference>
<dbReference type="CDD" id="cd22160">
    <property type="entry name" value="F-box_AtFBL13-like"/>
    <property type="match status" value="1"/>
</dbReference>
<feature type="domain" description="F-box" evidence="1">
    <location>
        <begin position="28"/>
        <end position="64"/>
    </location>
</feature>
<name>A0A803LMZ9_CHEQI</name>
<dbReference type="InterPro" id="IPR001810">
    <property type="entry name" value="F-box_dom"/>
</dbReference>
<dbReference type="InterPro" id="IPR036047">
    <property type="entry name" value="F-box-like_dom_sf"/>
</dbReference>
<dbReference type="EnsemblPlants" id="AUR62016328-RA">
    <property type="protein sequence ID" value="AUR62016328-RA:cds"/>
    <property type="gene ID" value="AUR62016328"/>
</dbReference>
<protein>
    <recommendedName>
        <fullName evidence="1">F-box domain-containing protein</fullName>
    </recommendedName>
</protein>
<dbReference type="PROSITE" id="PS50181">
    <property type="entry name" value="FBOX"/>
    <property type="match status" value="1"/>
</dbReference>
<dbReference type="PANTHER" id="PTHR31900">
    <property type="entry name" value="F-BOX/RNI SUPERFAMILY PROTEIN-RELATED"/>
    <property type="match status" value="1"/>
</dbReference>
<reference evidence="2" key="1">
    <citation type="journal article" date="2017" name="Nature">
        <title>The genome of Chenopodium quinoa.</title>
        <authorList>
            <person name="Jarvis D.E."/>
            <person name="Ho Y.S."/>
            <person name="Lightfoot D.J."/>
            <person name="Schmoeckel S.M."/>
            <person name="Li B."/>
            <person name="Borm T.J.A."/>
            <person name="Ohyanagi H."/>
            <person name="Mineta K."/>
            <person name="Michell C.T."/>
            <person name="Saber N."/>
            <person name="Kharbatia N.M."/>
            <person name="Rupper R.R."/>
            <person name="Sharp A.R."/>
            <person name="Dally N."/>
            <person name="Boughton B.A."/>
            <person name="Woo Y.H."/>
            <person name="Gao G."/>
            <person name="Schijlen E.G.W.M."/>
            <person name="Guo X."/>
            <person name="Momin A.A."/>
            <person name="Negrao S."/>
            <person name="Al-Babili S."/>
            <person name="Gehring C."/>
            <person name="Roessner U."/>
            <person name="Jung C."/>
            <person name="Murphy K."/>
            <person name="Arold S.T."/>
            <person name="Gojobori T."/>
            <person name="van der Linden C.G."/>
            <person name="van Loo E.N."/>
            <person name="Jellen E.N."/>
            <person name="Maughan P.J."/>
            <person name="Tester M."/>
        </authorList>
    </citation>
    <scope>NUCLEOTIDE SEQUENCE [LARGE SCALE GENOMIC DNA]</scope>
    <source>
        <strain evidence="2">cv. PI 614886</strain>
    </source>
</reference>
<dbReference type="InterPro" id="IPR032675">
    <property type="entry name" value="LRR_dom_sf"/>
</dbReference>
<dbReference type="Gene3D" id="1.20.1280.50">
    <property type="match status" value="1"/>
</dbReference>
<reference evidence="2" key="2">
    <citation type="submission" date="2021-03" db="UniProtKB">
        <authorList>
            <consortium name="EnsemblPlants"/>
        </authorList>
    </citation>
    <scope>IDENTIFICATION</scope>
</reference>
<dbReference type="SUPFAM" id="SSF52047">
    <property type="entry name" value="RNI-like"/>
    <property type="match status" value="1"/>
</dbReference>